<dbReference type="KEGG" id="ahg:AHOG_04540"/>
<evidence type="ECO:0000259" key="1">
    <source>
        <dbReference type="Pfam" id="PF03703"/>
    </source>
</evidence>
<gene>
    <name evidence="2" type="ORF">AHOG_04540</name>
</gene>
<dbReference type="AlphaFoldDB" id="A0A221VYJ6"/>
<dbReference type="OrthoDB" id="3354538at2"/>
<dbReference type="EMBL" id="CP022521">
    <property type="protein sequence ID" value="ASO18564.1"/>
    <property type="molecule type" value="Genomic_DNA"/>
</dbReference>
<dbReference type="InterPro" id="IPR005182">
    <property type="entry name" value="YdbS-like_PH"/>
</dbReference>
<reference evidence="2 3" key="1">
    <citation type="submission" date="2017-07" db="EMBL/GenBank/DDBJ databases">
        <title>Complete genome sequence of Actinoalloteichus hoggarensis DSM 45943, type strain of Actinoalloteichus hoggarensis.</title>
        <authorList>
            <person name="Ruckert C."/>
            <person name="Nouioui I."/>
            <person name="Willmese J."/>
            <person name="van Wezel G."/>
            <person name="Klenk H.-P."/>
            <person name="Kalinowski J."/>
            <person name="Zotchev S.B."/>
        </authorList>
    </citation>
    <scope>NUCLEOTIDE SEQUENCE [LARGE SCALE GENOMIC DNA]</scope>
    <source>
        <strain evidence="2 3">DSM 45943</strain>
    </source>
</reference>
<name>A0A221VYJ6_9PSEU</name>
<proteinExistence type="predicted"/>
<dbReference type="PANTHER" id="PTHR37938">
    <property type="entry name" value="BLL0215 PROTEIN"/>
    <property type="match status" value="1"/>
</dbReference>
<accession>A0A221VYJ6</accession>
<keyword evidence="3" id="KW-1185">Reference proteome</keyword>
<dbReference type="Pfam" id="PF03703">
    <property type="entry name" value="bPH_2"/>
    <property type="match status" value="1"/>
</dbReference>
<organism evidence="2 3">
    <name type="scientific">Actinoalloteichus hoggarensis</name>
    <dbReference type="NCBI Taxonomy" id="1470176"/>
    <lineage>
        <taxon>Bacteria</taxon>
        <taxon>Bacillati</taxon>
        <taxon>Actinomycetota</taxon>
        <taxon>Actinomycetes</taxon>
        <taxon>Pseudonocardiales</taxon>
        <taxon>Pseudonocardiaceae</taxon>
        <taxon>Actinoalloteichus</taxon>
    </lineage>
</organism>
<evidence type="ECO:0000313" key="3">
    <source>
        <dbReference type="Proteomes" id="UP000204221"/>
    </source>
</evidence>
<feature type="domain" description="YdbS-like PH" evidence="1">
    <location>
        <begin position="82"/>
        <end position="145"/>
    </location>
</feature>
<protein>
    <submittedName>
        <fullName evidence="2">Bacterial membrane flanked domain protein</fullName>
    </submittedName>
</protein>
<dbReference type="RefSeq" id="WP_093940228.1">
    <property type="nucleotide sequence ID" value="NZ_CP022521.1"/>
</dbReference>
<sequence length="189" mass="21811">MLAPRDPDEYLLESERRVIRVRRHWASMLWDIFEATALLVGLMLISSLMPPGSALIQNILWYAGLLVVLRFSYYVIEWWVERIVVTDKRFMLTTGVFETNVAMMPVTKVTDLTFRRTLMGRFFGYGTLVIESAGQIQALNKVEYCPNPEEINDAISELVFGDKKAQAERFSMMKARRAALGRRRVGARR</sequence>
<dbReference type="PANTHER" id="PTHR37938:SF1">
    <property type="entry name" value="BLL0215 PROTEIN"/>
    <property type="match status" value="1"/>
</dbReference>
<dbReference type="Proteomes" id="UP000204221">
    <property type="component" value="Chromosome"/>
</dbReference>
<evidence type="ECO:0000313" key="2">
    <source>
        <dbReference type="EMBL" id="ASO18564.1"/>
    </source>
</evidence>